<gene>
    <name evidence="2" type="ORF">UY3_00593</name>
</gene>
<dbReference type="EMBL" id="KB477522">
    <property type="protein sequence ID" value="EMP42205.1"/>
    <property type="molecule type" value="Genomic_DNA"/>
</dbReference>
<evidence type="ECO:0000313" key="2">
    <source>
        <dbReference type="EMBL" id="EMP42205.1"/>
    </source>
</evidence>
<reference evidence="3" key="1">
    <citation type="journal article" date="2013" name="Nat. Genet.">
        <title>The draft genomes of soft-shell turtle and green sea turtle yield insights into the development and evolution of the turtle-specific body plan.</title>
        <authorList>
            <person name="Wang Z."/>
            <person name="Pascual-Anaya J."/>
            <person name="Zadissa A."/>
            <person name="Li W."/>
            <person name="Niimura Y."/>
            <person name="Huang Z."/>
            <person name="Li C."/>
            <person name="White S."/>
            <person name="Xiong Z."/>
            <person name="Fang D."/>
            <person name="Wang B."/>
            <person name="Ming Y."/>
            <person name="Chen Y."/>
            <person name="Zheng Y."/>
            <person name="Kuraku S."/>
            <person name="Pignatelli M."/>
            <person name="Herrero J."/>
            <person name="Beal K."/>
            <person name="Nozawa M."/>
            <person name="Li Q."/>
            <person name="Wang J."/>
            <person name="Zhang H."/>
            <person name="Yu L."/>
            <person name="Shigenobu S."/>
            <person name="Wang J."/>
            <person name="Liu J."/>
            <person name="Flicek P."/>
            <person name="Searle S."/>
            <person name="Wang J."/>
            <person name="Kuratani S."/>
            <person name="Yin Y."/>
            <person name="Aken B."/>
            <person name="Zhang G."/>
            <person name="Irie N."/>
        </authorList>
    </citation>
    <scope>NUCLEOTIDE SEQUENCE [LARGE SCALE GENOMIC DNA]</scope>
</reference>
<dbReference type="AlphaFoldDB" id="M7C206"/>
<accession>M7C206</accession>
<name>M7C206_CHEMY</name>
<keyword evidence="3" id="KW-1185">Reference proteome</keyword>
<evidence type="ECO:0000256" key="1">
    <source>
        <dbReference type="SAM" id="MobiDB-lite"/>
    </source>
</evidence>
<organism evidence="2 3">
    <name type="scientific">Chelonia mydas</name>
    <name type="common">Green sea-turtle</name>
    <name type="synonym">Chelonia agassizi</name>
    <dbReference type="NCBI Taxonomy" id="8469"/>
    <lineage>
        <taxon>Eukaryota</taxon>
        <taxon>Metazoa</taxon>
        <taxon>Chordata</taxon>
        <taxon>Craniata</taxon>
        <taxon>Vertebrata</taxon>
        <taxon>Euteleostomi</taxon>
        <taxon>Archelosauria</taxon>
        <taxon>Testudinata</taxon>
        <taxon>Testudines</taxon>
        <taxon>Cryptodira</taxon>
        <taxon>Durocryptodira</taxon>
        <taxon>Americhelydia</taxon>
        <taxon>Chelonioidea</taxon>
        <taxon>Cheloniidae</taxon>
        <taxon>Chelonia</taxon>
    </lineage>
</organism>
<feature type="compositionally biased region" description="Pro residues" evidence="1">
    <location>
        <begin position="177"/>
        <end position="186"/>
    </location>
</feature>
<evidence type="ECO:0000313" key="3">
    <source>
        <dbReference type="Proteomes" id="UP000031443"/>
    </source>
</evidence>
<dbReference type="Proteomes" id="UP000031443">
    <property type="component" value="Unassembled WGS sequence"/>
</dbReference>
<feature type="region of interest" description="Disordered" evidence="1">
    <location>
        <begin position="52"/>
        <end position="74"/>
    </location>
</feature>
<feature type="compositionally biased region" description="Pro residues" evidence="1">
    <location>
        <begin position="127"/>
        <end position="144"/>
    </location>
</feature>
<protein>
    <submittedName>
        <fullName evidence="2">Uncharacterized protein</fullName>
    </submittedName>
</protein>
<proteinExistence type="predicted"/>
<feature type="region of interest" description="Disordered" evidence="1">
    <location>
        <begin position="122"/>
        <end position="192"/>
    </location>
</feature>
<sequence>MASRLLEWVPGLQLFCLPIVSDITTDFFASPQKNDFLMGKQREDTRVVMRPSPHYVSGAQGSQQREPPHKPHSPCTWITPISHLHLDPPSPSPNQLHLAPTLSPLHPYPPAKLYPHHIQIFPCPTEAQPPSPGPPSRVPLPLHPEAPNKALCIQIPPTPRSPTELLASRLPYTEPSQPTPGSPPLSPSTLGS</sequence>